<evidence type="ECO:0000256" key="1">
    <source>
        <dbReference type="SAM" id="SignalP"/>
    </source>
</evidence>
<organism evidence="2">
    <name type="scientific">Prosthecochloris aestuarii</name>
    <dbReference type="NCBI Taxonomy" id="1102"/>
    <lineage>
        <taxon>Bacteria</taxon>
        <taxon>Pseudomonadati</taxon>
        <taxon>Chlorobiota</taxon>
        <taxon>Chlorobiia</taxon>
        <taxon>Chlorobiales</taxon>
        <taxon>Chlorobiaceae</taxon>
        <taxon>Prosthecochloris</taxon>
    </lineage>
</organism>
<feature type="chain" id="PRO_5032736540" description="Lipocalin-like domain-containing protein" evidence="1">
    <location>
        <begin position="23"/>
        <end position="167"/>
    </location>
</feature>
<dbReference type="Proteomes" id="UP000886335">
    <property type="component" value="Unassembled WGS sequence"/>
</dbReference>
<proteinExistence type="predicted"/>
<dbReference type="EMBL" id="DSBW01000069">
    <property type="protein sequence ID" value="HED30643.1"/>
    <property type="molecule type" value="Genomic_DNA"/>
</dbReference>
<comment type="caution">
    <text evidence="2">The sequence shown here is derived from an EMBL/GenBank/DDBJ whole genome shotgun (WGS) entry which is preliminary data.</text>
</comment>
<sequence length="167" mass="18237">MKANLAKTTILLLFFIFSASFAGSTETTAQPENTAQNRHRELTGSWKLVRATITPDVLGIPVPVHGFTARGVISTDSTCTIHASGSFLGKEYSYSGNGRIEETDGATLVFTVDKGIIVRDGTQHHDRPGSRIHASYRVTADDTLIIMTFRDADGIRYRFDLELSLSG</sequence>
<feature type="signal peptide" evidence="1">
    <location>
        <begin position="1"/>
        <end position="22"/>
    </location>
</feature>
<accession>A0A831ST97</accession>
<evidence type="ECO:0008006" key="3">
    <source>
        <dbReference type="Google" id="ProtNLM"/>
    </source>
</evidence>
<dbReference type="AlphaFoldDB" id="A0A831ST97"/>
<evidence type="ECO:0000313" key="2">
    <source>
        <dbReference type="EMBL" id="HED30643.1"/>
    </source>
</evidence>
<keyword evidence="1" id="KW-0732">Signal</keyword>
<protein>
    <recommendedName>
        <fullName evidence="3">Lipocalin-like domain-containing protein</fullName>
    </recommendedName>
</protein>
<reference evidence="2" key="1">
    <citation type="journal article" date="2020" name="mSystems">
        <title>Genome- and Community-Level Interaction Insights into Carbon Utilization and Element Cycling Functions of Hydrothermarchaeota in Hydrothermal Sediment.</title>
        <authorList>
            <person name="Zhou Z."/>
            <person name="Liu Y."/>
            <person name="Xu W."/>
            <person name="Pan J."/>
            <person name="Luo Z.H."/>
            <person name="Li M."/>
        </authorList>
    </citation>
    <scope>NUCLEOTIDE SEQUENCE [LARGE SCALE GENOMIC DNA]</scope>
    <source>
        <strain evidence="2">SpSt-1181</strain>
    </source>
</reference>
<gene>
    <name evidence="2" type="ORF">ENN50_02905</name>
</gene>
<name>A0A831ST97_PROAE</name>